<dbReference type="Pfam" id="PF04055">
    <property type="entry name" value="Radical_SAM"/>
    <property type="match status" value="1"/>
</dbReference>
<evidence type="ECO:0000256" key="6">
    <source>
        <dbReference type="ARBA" id="ARBA00023004"/>
    </source>
</evidence>
<reference evidence="10 11" key="1">
    <citation type="submission" date="2019-12" db="EMBL/GenBank/DDBJ databases">
        <title>Genomic-based taxomic classification of the family Erythrobacteraceae.</title>
        <authorList>
            <person name="Xu L."/>
        </authorList>
    </citation>
    <scope>NUCLEOTIDE SEQUENCE [LARGE SCALE GENOMIC DNA]</scope>
    <source>
        <strain evidence="10 11">100921-2</strain>
    </source>
</reference>
<dbReference type="GO" id="GO:0035598">
    <property type="term" value="F:tRNA (N(6)-L-threonylcarbamoyladenosine(37)-C(2))-methylthiotransferase activity"/>
    <property type="evidence" value="ECO:0007669"/>
    <property type="project" value="TreeGrafter"/>
</dbReference>
<keyword evidence="6" id="KW-0408">Iron</keyword>
<dbReference type="EMBL" id="WTZA01000001">
    <property type="protein sequence ID" value="MXO74401.1"/>
    <property type="molecule type" value="Genomic_DNA"/>
</dbReference>
<dbReference type="OrthoDB" id="9805215at2"/>
<proteinExistence type="predicted"/>
<evidence type="ECO:0000256" key="4">
    <source>
        <dbReference type="ARBA" id="ARBA00022691"/>
    </source>
</evidence>
<dbReference type="GO" id="GO:0051539">
    <property type="term" value="F:4 iron, 4 sulfur cluster binding"/>
    <property type="evidence" value="ECO:0007669"/>
    <property type="project" value="UniProtKB-KW"/>
</dbReference>
<dbReference type="PANTHER" id="PTHR11918:SF45">
    <property type="entry name" value="THREONYLCARBAMOYLADENOSINE TRNA METHYLTHIOTRANSFERASE"/>
    <property type="match status" value="1"/>
</dbReference>
<evidence type="ECO:0000256" key="1">
    <source>
        <dbReference type="ARBA" id="ARBA00001966"/>
    </source>
</evidence>
<evidence type="ECO:0000256" key="2">
    <source>
        <dbReference type="ARBA" id="ARBA00022485"/>
    </source>
</evidence>
<comment type="cofactor">
    <cofactor evidence="1">
        <name>[4Fe-4S] cluster</name>
        <dbReference type="ChEBI" id="CHEBI:49883"/>
    </cofactor>
</comment>
<dbReference type="PROSITE" id="PS01278">
    <property type="entry name" value="MTTASE_RADICAL"/>
    <property type="match status" value="1"/>
</dbReference>
<dbReference type="InterPro" id="IPR013848">
    <property type="entry name" value="Methylthiotransferase_N"/>
</dbReference>
<evidence type="ECO:0000256" key="5">
    <source>
        <dbReference type="ARBA" id="ARBA00022723"/>
    </source>
</evidence>
<dbReference type="InterPro" id="IPR020612">
    <property type="entry name" value="Methylthiotransferase_CS"/>
</dbReference>
<organism evidence="10 11">
    <name type="scientific">Tsuneonella aeria</name>
    <dbReference type="NCBI Taxonomy" id="1837929"/>
    <lineage>
        <taxon>Bacteria</taxon>
        <taxon>Pseudomonadati</taxon>
        <taxon>Pseudomonadota</taxon>
        <taxon>Alphaproteobacteria</taxon>
        <taxon>Sphingomonadales</taxon>
        <taxon>Erythrobacteraceae</taxon>
        <taxon>Tsuneonella</taxon>
    </lineage>
</organism>
<dbReference type="CDD" id="cd01335">
    <property type="entry name" value="Radical_SAM"/>
    <property type="match status" value="1"/>
</dbReference>
<keyword evidence="5" id="KW-0479">Metal-binding</keyword>
<dbReference type="SFLD" id="SFLDS00029">
    <property type="entry name" value="Radical_SAM"/>
    <property type="match status" value="1"/>
</dbReference>
<dbReference type="PROSITE" id="PS51449">
    <property type="entry name" value="MTTASE_N"/>
    <property type="match status" value="1"/>
</dbReference>
<protein>
    <submittedName>
        <fullName evidence="10">MiaB/RimO family radical SAM methylthiotransferase</fullName>
        <ecNumber evidence="10">2.8.4.-</ecNumber>
    </submittedName>
</protein>
<dbReference type="PROSITE" id="PS51918">
    <property type="entry name" value="RADICAL_SAM"/>
    <property type="match status" value="1"/>
</dbReference>
<dbReference type="NCBIfam" id="TIGR00089">
    <property type="entry name" value="MiaB/RimO family radical SAM methylthiotransferase"/>
    <property type="match status" value="1"/>
</dbReference>
<dbReference type="AlphaFoldDB" id="A0A6I4TAQ4"/>
<evidence type="ECO:0000259" key="9">
    <source>
        <dbReference type="PROSITE" id="PS51918"/>
    </source>
</evidence>
<comment type="caution">
    <text evidence="10">The sequence shown here is derived from an EMBL/GenBank/DDBJ whole genome shotgun (WGS) entry which is preliminary data.</text>
</comment>
<dbReference type="InterPro" id="IPR007197">
    <property type="entry name" value="rSAM"/>
</dbReference>
<dbReference type="InterPro" id="IPR038135">
    <property type="entry name" value="Methylthiotransferase_N_sf"/>
</dbReference>
<keyword evidence="2" id="KW-0004">4Fe-4S</keyword>
<keyword evidence="7" id="KW-0411">Iron-sulfur</keyword>
<gene>
    <name evidence="10" type="ORF">GRI40_04070</name>
</gene>
<evidence type="ECO:0000313" key="11">
    <source>
        <dbReference type="Proteomes" id="UP000439522"/>
    </source>
</evidence>
<accession>A0A6I4TAQ4</accession>
<keyword evidence="3 10" id="KW-0808">Transferase</keyword>
<keyword evidence="4" id="KW-0949">S-adenosyl-L-methionine</keyword>
<dbReference type="SUPFAM" id="SSF102114">
    <property type="entry name" value="Radical SAM enzymes"/>
    <property type="match status" value="1"/>
</dbReference>
<dbReference type="InterPro" id="IPR005839">
    <property type="entry name" value="Methylthiotransferase"/>
</dbReference>
<dbReference type="Gene3D" id="3.80.30.20">
    <property type="entry name" value="tm_1862 like domain"/>
    <property type="match status" value="1"/>
</dbReference>
<dbReference type="InterPro" id="IPR058240">
    <property type="entry name" value="rSAM_sf"/>
</dbReference>
<dbReference type="SMART" id="SM00729">
    <property type="entry name" value="Elp3"/>
    <property type="match status" value="1"/>
</dbReference>
<dbReference type="Proteomes" id="UP000439522">
    <property type="component" value="Unassembled WGS sequence"/>
</dbReference>
<dbReference type="PANTHER" id="PTHR11918">
    <property type="entry name" value="RADICAL SAM PROTEINS"/>
    <property type="match status" value="1"/>
</dbReference>
<evidence type="ECO:0000256" key="3">
    <source>
        <dbReference type="ARBA" id="ARBA00022679"/>
    </source>
</evidence>
<dbReference type="Gene3D" id="3.40.50.12160">
    <property type="entry name" value="Methylthiotransferase, N-terminal domain"/>
    <property type="match status" value="1"/>
</dbReference>
<evidence type="ECO:0000256" key="7">
    <source>
        <dbReference type="ARBA" id="ARBA00023014"/>
    </source>
</evidence>
<evidence type="ECO:0000259" key="8">
    <source>
        <dbReference type="PROSITE" id="PS51449"/>
    </source>
</evidence>
<keyword evidence="11" id="KW-1185">Reference proteome</keyword>
<dbReference type="InterPro" id="IPR006638">
    <property type="entry name" value="Elp3/MiaA/NifB-like_rSAM"/>
</dbReference>
<dbReference type="SFLD" id="SFLDG01082">
    <property type="entry name" value="B12-binding_domain_containing"/>
    <property type="match status" value="1"/>
</dbReference>
<dbReference type="InterPro" id="IPR023404">
    <property type="entry name" value="rSAM_horseshoe"/>
</dbReference>
<feature type="domain" description="Radical SAM core" evidence="9">
    <location>
        <begin position="134"/>
        <end position="367"/>
    </location>
</feature>
<name>A0A6I4TAQ4_9SPHN</name>
<dbReference type="GO" id="GO:0046872">
    <property type="term" value="F:metal ion binding"/>
    <property type="evidence" value="ECO:0007669"/>
    <property type="project" value="UniProtKB-KW"/>
</dbReference>
<sequence>MGRRRAHRDDRPCRRKFSRQLRLGQVRVTMEVISLGCRLNLSEGERIRAVLAEARDTVVVNSCAVTAEAVRHTRQAIRRARRARPDARLLVTGCAAEVERAMLAAMPEVDGIVSNAAKLDPRAWNAPVAPRPAERAHTRAFVAVQNGCDHACTFCIIPQGRGPARSLPISGALREVETVIAAGVREVVLTGVDLTSWGHDLPGRPRLGDLVSAILCAFPELPRLRLSSVDVVEIDPLLEDLIGGEARVMPHLHLSLQHGSDLILKRMKRRHLRADAMALATRLKARRPDIALGADLIAGFPTETAAHHAENLSIVRDLGIVHGHVFPYSPRPGTPAARMPQVDPLTIRRRASELRAAVRDTRANWLRTQLGQPAAVLCEADGTGHAPNFARVRLPANTRRGDIVTMIPDRIEEGLLA</sequence>
<dbReference type="Pfam" id="PF00919">
    <property type="entry name" value="UPF0004"/>
    <property type="match status" value="1"/>
</dbReference>
<dbReference type="EC" id="2.8.4.-" evidence="10"/>
<feature type="domain" description="MTTase N-terminal" evidence="8">
    <location>
        <begin position="28"/>
        <end position="129"/>
    </location>
</feature>
<evidence type="ECO:0000313" key="10">
    <source>
        <dbReference type="EMBL" id="MXO74401.1"/>
    </source>
</evidence>